<dbReference type="Proteomes" id="UP000509510">
    <property type="component" value="Chromosome V"/>
</dbReference>
<feature type="compositionally biased region" description="Polar residues" evidence="1">
    <location>
        <begin position="377"/>
        <end position="398"/>
    </location>
</feature>
<gene>
    <name evidence="2" type="ORF">TRUGW13939_08734</name>
</gene>
<feature type="compositionally biased region" description="Low complexity" evidence="1">
    <location>
        <begin position="256"/>
        <end position="267"/>
    </location>
</feature>
<dbReference type="GeneID" id="55996222"/>
<feature type="compositionally biased region" description="Low complexity" evidence="1">
    <location>
        <begin position="474"/>
        <end position="484"/>
    </location>
</feature>
<sequence>MSDLSRNDIKTLALCLYNDPTLHDSDHDKIRSLITHLPNHLRDPKFTSIITEPRHAAKPCLVHAGIASLVVSSLFTSLQKQVDESVPLLKERYGLCFGPEEIYLLERMTIIEGMWSPPTARTGPTKMRYWDYQVNKCQACMISRVAADSSALRDMRTLLLATIDSSTKTPESRLLPNHPTLLSFINEWISLNSRSDELFYFSGIQAGSIKAVKERVEEPLAATPRCHGNKNFSYPSAPYTAHTSSGSSFQSTGIFTPTRTPGGSTSSKVSSTFEWPALATRYPISDSESTVITAPTRGREPGVSFPSQTSSSSSQWLPFQQQQQQQQAYPQDSFTYANTLPTNIHSTHSFSPHDGVKDNSFIERDTPAPRRPHGTNPEASQDRPNSLESTSTRSSHASFMSFIRREMPSASPPHPSPPPPPPLPRRRCMDLPRASKPDLHWEDSGVGIGYPTRDESTWTFLHDSSTTSDEAEQQQHQQGQGQTQPRKSAFTEASEQQQEDDETPLISRWSASSSIHPWSNLLKRTTRGPRLGKVKTGRAIFKPVTEKEGKKNKKA</sequence>
<organism evidence="2 3">
    <name type="scientific">Talaromyces rugulosus</name>
    <name type="common">Penicillium rugulosum</name>
    <dbReference type="NCBI Taxonomy" id="121627"/>
    <lineage>
        <taxon>Eukaryota</taxon>
        <taxon>Fungi</taxon>
        <taxon>Dikarya</taxon>
        <taxon>Ascomycota</taxon>
        <taxon>Pezizomycotina</taxon>
        <taxon>Eurotiomycetes</taxon>
        <taxon>Eurotiomycetidae</taxon>
        <taxon>Eurotiales</taxon>
        <taxon>Trichocomaceae</taxon>
        <taxon>Talaromyces</taxon>
        <taxon>Talaromyces sect. Islandici</taxon>
    </lineage>
</organism>
<feature type="compositionally biased region" description="Basic and acidic residues" evidence="1">
    <location>
        <begin position="427"/>
        <end position="443"/>
    </location>
</feature>
<proteinExistence type="predicted"/>
<feature type="region of interest" description="Disordered" evidence="1">
    <location>
        <begin position="345"/>
        <end position="555"/>
    </location>
</feature>
<dbReference type="KEGG" id="trg:TRUGW13939_08734"/>
<feature type="region of interest" description="Disordered" evidence="1">
    <location>
        <begin position="288"/>
        <end position="330"/>
    </location>
</feature>
<reference evidence="3" key="1">
    <citation type="submission" date="2020-06" db="EMBL/GenBank/DDBJ databases">
        <title>A chromosome-scale genome assembly of Talaromyces rugulosus W13939.</title>
        <authorList>
            <person name="Wang B."/>
            <person name="Guo L."/>
            <person name="Ye K."/>
            <person name="Wang L."/>
        </authorList>
    </citation>
    <scope>NUCLEOTIDE SEQUENCE [LARGE SCALE GENOMIC DNA]</scope>
    <source>
        <strain evidence="3">W13939</strain>
    </source>
</reference>
<name>A0A7H8R5E9_TALRU</name>
<feature type="compositionally biased region" description="Polar residues" evidence="1">
    <location>
        <begin position="457"/>
        <end position="468"/>
    </location>
</feature>
<feature type="compositionally biased region" description="Basic and acidic residues" evidence="1">
    <location>
        <begin position="354"/>
        <end position="368"/>
    </location>
</feature>
<evidence type="ECO:0000313" key="3">
    <source>
        <dbReference type="Proteomes" id="UP000509510"/>
    </source>
</evidence>
<accession>A0A7H8R5E9</accession>
<feature type="region of interest" description="Disordered" evidence="1">
    <location>
        <begin position="248"/>
        <end position="270"/>
    </location>
</feature>
<feature type="compositionally biased region" description="Low complexity" evidence="1">
    <location>
        <begin position="304"/>
        <end position="330"/>
    </location>
</feature>
<protein>
    <submittedName>
        <fullName evidence="2">Uncharacterized protein</fullName>
    </submittedName>
</protein>
<dbReference type="OrthoDB" id="3786931at2759"/>
<feature type="compositionally biased region" description="Pro residues" evidence="1">
    <location>
        <begin position="410"/>
        <end position="423"/>
    </location>
</feature>
<keyword evidence="3" id="KW-1185">Reference proteome</keyword>
<evidence type="ECO:0000256" key="1">
    <source>
        <dbReference type="SAM" id="MobiDB-lite"/>
    </source>
</evidence>
<dbReference type="AlphaFoldDB" id="A0A7H8R5E9"/>
<feature type="compositionally biased region" description="Basic residues" evidence="1">
    <location>
        <begin position="524"/>
        <end position="536"/>
    </location>
</feature>
<dbReference type="EMBL" id="CP055902">
    <property type="protein sequence ID" value="QKX61582.1"/>
    <property type="molecule type" value="Genomic_DNA"/>
</dbReference>
<dbReference type="RefSeq" id="XP_035347756.1">
    <property type="nucleotide sequence ID" value="XM_035491863.1"/>
</dbReference>
<evidence type="ECO:0000313" key="2">
    <source>
        <dbReference type="EMBL" id="QKX61582.1"/>
    </source>
</evidence>